<keyword evidence="2" id="KW-0624">Polysaccharide degradation</keyword>
<evidence type="ECO:0000313" key="6">
    <source>
        <dbReference type="Proteomes" id="UP001501444"/>
    </source>
</evidence>
<keyword evidence="1" id="KW-0378">Hydrolase</keyword>
<dbReference type="EMBL" id="BAAARV010000024">
    <property type="protein sequence ID" value="GAA2345226.1"/>
    <property type="molecule type" value="Genomic_DNA"/>
</dbReference>
<dbReference type="SUPFAM" id="SSF49265">
    <property type="entry name" value="Fibronectin type III"/>
    <property type="match status" value="2"/>
</dbReference>
<accession>A0ABN3G6I8</accession>
<protein>
    <recommendedName>
        <fullName evidence="4">Fibronectin type-III domain-containing protein</fullName>
    </recommendedName>
</protein>
<dbReference type="Gene3D" id="2.60.40.10">
    <property type="entry name" value="Immunoglobulins"/>
    <property type="match status" value="2"/>
</dbReference>
<keyword evidence="1" id="KW-0326">Glycosidase</keyword>
<sequence length="1359" mass="149161">MSRPARLGRHTRWEPGRASVTFRLHDPIDHPEFAWPRTLLHWPVRWPEPALPARRLRLVDAVGTPVPFQLSEMRTDDEGRLHSAVVGFFAALAPGQSHEFTLCADESIPLASVAHPVTAVQDDDGIVVDAGAIRVRLPRSHRPGAGQEAPPTPGPILALDRGHGWVGRSALAGVRAQVERIDVREVQAGPLVVAYEIGYLFAGGGRYTATVRCVQGYDFVELTERMRDIDGPVPEWELRWDGFSPTHRFSSTWPYSQDATDHLDPGSPETYRWPGIDEPLLVADSGEDPAFSGPGRPEDPREEMAFTVGPYAPAYAWDIRPHATFWDVRTGDTTGVFVRDPGRWDDHRYASWASARDLQIRFRYRDGVLHWRWPLRTGTRRTGIAFYDHERDRDVLRSQQENAHALSARYDIDPEAARRAACYQSTHVRQLYHWHSTLDLDRVKDWELTYGGRRPAPLCATGEIRTGRELFTALFAGADGPRLIAHGVNEVAGYLNIGQRPLYDRLLDAYDRLRGALTPRQAARVDALLLLTGYVSAGEEIGPMRRMFGGHPNFMSDGKAALACLAWFYPEHPAAGDWLDQFETFLRLAGVYNTRPALPDRQARPGRWTESLATYVWAFLRPATLGNALGIRADGHNRLCTPQFAALGAWLVDALTAPVTTAAAPDTDVSATAPGALRMHPPQGAHASWPRRPPIEMRLLGEQLRRYRPLVAEHLLWGCDAAGHRLDQPRGAADPWRTLHPAPGDRGTNPRLGSSKYTGYGITLRAGVGEPTEVSVHLQQTDRGPNYRWGIANDNGSGHLYYYAAGRAYSGHGREDAGDRRAPDATFVSSCGIWRGGALRSLGPNTLDRPHYDLDTAQYAEITPARDSPVYGHYLGRSVILVGRDYLVVYDAVAATQRMVWTWVTLTRPTGGDANSSDHLTDRMPFIHVVRGVRTDGAGGGEFCTPVSQGVRLESPPDATTGSTLAIVSHRDDLTIDPQHRTTWGARITTADGVDYVFRHERAAHHEPEALDVTLDAAGLRFRGTAGVIRVRRDGERQLVLFHGTAIGTDDVLLTTDDPDLGISLCYRAGAHECHGSYRAPGDTTLTLRVPAGRRGAAFHVDGAPVRPLREAPEEVTVALPAGRHRWELTTHAPRPAPAGVRRTVSAGAAAEVHFTPVPAAEEYLVQLSEDGGDTWRTAATARTSPCRLTGLADGTKLHVRVVAANSRHQAPPGADYPLYVTDAPPAPPHGLAPRPVPGGVELSWGEVLGASGYRVLRRRRGEAGYREIFAGLAFSYIDRAAAPGDEYAVAAENGNGLGPPSAPVPADPGSWRHWHPPVPLTFRRTHTYHEPPYLPDGAAPQEYDAQRLPSDLPAITGP</sequence>
<keyword evidence="6" id="KW-1185">Reference proteome</keyword>
<dbReference type="CDD" id="cd00063">
    <property type="entry name" value="FN3"/>
    <property type="match status" value="2"/>
</dbReference>
<organism evidence="5 6">
    <name type="scientific">Dactylosporangium salmoneum</name>
    <dbReference type="NCBI Taxonomy" id="53361"/>
    <lineage>
        <taxon>Bacteria</taxon>
        <taxon>Bacillati</taxon>
        <taxon>Actinomycetota</taxon>
        <taxon>Actinomycetes</taxon>
        <taxon>Micromonosporales</taxon>
        <taxon>Micromonosporaceae</taxon>
        <taxon>Dactylosporangium</taxon>
    </lineage>
</organism>
<reference evidence="5 6" key="1">
    <citation type="journal article" date="2019" name="Int. J. Syst. Evol. Microbiol.">
        <title>The Global Catalogue of Microorganisms (GCM) 10K type strain sequencing project: providing services to taxonomists for standard genome sequencing and annotation.</title>
        <authorList>
            <consortium name="The Broad Institute Genomics Platform"/>
            <consortium name="The Broad Institute Genome Sequencing Center for Infectious Disease"/>
            <person name="Wu L."/>
            <person name="Ma J."/>
        </authorList>
    </citation>
    <scope>NUCLEOTIDE SEQUENCE [LARGE SCALE GENOMIC DNA]</scope>
    <source>
        <strain evidence="5 6">JCM 3272</strain>
    </source>
</reference>
<dbReference type="InterPro" id="IPR003961">
    <property type="entry name" value="FN3_dom"/>
</dbReference>
<feature type="region of interest" description="Disordered" evidence="3">
    <location>
        <begin position="1330"/>
        <end position="1359"/>
    </location>
</feature>
<evidence type="ECO:0000256" key="1">
    <source>
        <dbReference type="ARBA" id="ARBA00023295"/>
    </source>
</evidence>
<feature type="domain" description="Fibronectin type-III" evidence="4">
    <location>
        <begin position="1137"/>
        <end position="1225"/>
    </location>
</feature>
<proteinExistence type="predicted"/>
<gene>
    <name evidence="5" type="ORF">GCM10010170_031280</name>
</gene>
<keyword evidence="2" id="KW-0119">Carbohydrate metabolism</keyword>
<evidence type="ECO:0000313" key="5">
    <source>
        <dbReference type="EMBL" id="GAA2345226.1"/>
    </source>
</evidence>
<dbReference type="InterPro" id="IPR036116">
    <property type="entry name" value="FN3_sf"/>
</dbReference>
<evidence type="ECO:0000259" key="4">
    <source>
        <dbReference type="PROSITE" id="PS50853"/>
    </source>
</evidence>
<dbReference type="RefSeq" id="WP_344613089.1">
    <property type="nucleotide sequence ID" value="NZ_BAAARV010000024.1"/>
</dbReference>
<evidence type="ECO:0000256" key="3">
    <source>
        <dbReference type="SAM" id="MobiDB-lite"/>
    </source>
</evidence>
<feature type="region of interest" description="Disordered" evidence="3">
    <location>
        <begin position="730"/>
        <end position="753"/>
    </location>
</feature>
<dbReference type="PROSITE" id="PS50853">
    <property type="entry name" value="FN3"/>
    <property type="match status" value="1"/>
</dbReference>
<dbReference type="InterPro" id="IPR013783">
    <property type="entry name" value="Ig-like_fold"/>
</dbReference>
<dbReference type="Proteomes" id="UP001501444">
    <property type="component" value="Unassembled WGS sequence"/>
</dbReference>
<evidence type="ECO:0000256" key="2">
    <source>
        <dbReference type="ARBA" id="ARBA00023326"/>
    </source>
</evidence>
<name>A0ABN3G6I8_9ACTN</name>
<comment type="caution">
    <text evidence="5">The sequence shown here is derived from an EMBL/GenBank/DDBJ whole genome shotgun (WGS) entry which is preliminary data.</text>
</comment>